<gene>
    <name evidence="3" type="ORF">G4D72_03325</name>
</gene>
<dbReference type="InterPro" id="IPR015424">
    <property type="entry name" value="PyrdxlP-dep_Trfase"/>
</dbReference>
<dbReference type="InterPro" id="IPR015422">
    <property type="entry name" value="PyrdxlP-dep_Trfase_small"/>
</dbReference>
<evidence type="ECO:0000313" key="4">
    <source>
        <dbReference type="Proteomes" id="UP000800984"/>
    </source>
</evidence>
<dbReference type="InterPro" id="IPR000653">
    <property type="entry name" value="DegT/StrS_aminotransferase"/>
</dbReference>
<dbReference type="PANTHER" id="PTHR30244">
    <property type="entry name" value="TRANSAMINASE"/>
    <property type="match status" value="1"/>
</dbReference>
<evidence type="ECO:0000256" key="2">
    <source>
        <dbReference type="RuleBase" id="RU004508"/>
    </source>
</evidence>
<dbReference type="CDD" id="cd00616">
    <property type="entry name" value="AHBA_syn"/>
    <property type="match status" value="1"/>
</dbReference>
<dbReference type="EMBL" id="JAAJBT010000002">
    <property type="protein sequence ID" value="NHM01138.1"/>
    <property type="molecule type" value="Genomic_DNA"/>
</dbReference>
<dbReference type="SUPFAM" id="SSF53383">
    <property type="entry name" value="PLP-dependent transferases"/>
    <property type="match status" value="1"/>
</dbReference>
<sequence>MIKYPLASSTWDEKEIEAINGVIAKDMYTMGEGVKQFEENFATYVNSKYAVMVNSGSSANLIAVAAMFFTKNPKLKRGDEVIVPAVSWSTTYYPLAQYGLKLKFVDVDLHTLNFDLEQLKNAVSEQTKMILAVNLLGNPNDFDAINAIIGDKDIILMEDNCESMGAEFKGKQAGTFGLVGTFSTFYSHHMATMEGGLIVTDDEEMYHVMICLRAHGWTRHLPKENHVSNKSDNAFEESFRFILPGYNVRPVEMSGVIGVEQLKKLPSFLDYRRKNAELFVSLFENHKDFYIQKDIDTSSWFGFSFIIKPESTLDRAEIVKKLEANHIDCRPIVTGDFTKNEVLKHFDYEIFGEMKNAQYLDKKGFFVGNHQVDLTQEIHHLFEVLTF</sequence>
<dbReference type="Proteomes" id="UP000800984">
    <property type="component" value="Unassembled WGS sequence"/>
</dbReference>
<dbReference type="GO" id="GO:0008483">
    <property type="term" value="F:transaminase activity"/>
    <property type="evidence" value="ECO:0007669"/>
    <property type="project" value="UniProtKB-KW"/>
</dbReference>
<evidence type="ECO:0000313" key="3">
    <source>
        <dbReference type="EMBL" id="NHM01138.1"/>
    </source>
</evidence>
<dbReference type="InterPro" id="IPR015421">
    <property type="entry name" value="PyrdxlP-dep_Trfase_major"/>
</dbReference>
<keyword evidence="2" id="KW-0663">Pyridoxal phosphate</keyword>
<dbReference type="PANTHER" id="PTHR30244:SF34">
    <property type="entry name" value="DTDP-4-AMINO-4,6-DIDEOXYGALACTOSE TRANSAMINASE"/>
    <property type="match status" value="1"/>
</dbReference>
<keyword evidence="3" id="KW-0032">Aminotransferase</keyword>
<name>A0ABX0I4S9_9FLAO</name>
<organism evidence="3 4">
    <name type="scientific">Flavobacterium difficile</name>
    <dbReference type="NCBI Taxonomy" id="2709659"/>
    <lineage>
        <taxon>Bacteria</taxon>
        <taxon>Pseudomonadati</taxon>
        <taxon>Bacteroidota</taxon>
        <taxon>Flavobacteriia</taxon>
        <taxon>Flavobacteriales</taxon>
        <taxon>Flavobacteriaceae</taxon>
        <taxon>Flavobacterium</taxon>
    </lineage>
</organism>
<proteinExistence type="inferred from homology"/>
<keyword evidence="4" id="KW-1185">Reference proteome</keyword>
<dbReference type="Gene3D" id="3.90.1150.10">
    <property type="entry name" value="Aspartate Aminotransferase, domain 1"/>
    <property type="match status" value="1"/>
</dbReference>
<comment type="similarity">
    <text evidence="1 2">Belongs to the DegT/DnrJ/EryC1 family.</text>
</comment>
<keyword evidence="3" id="KW-0808">Transferase</keyword>
<protein>
    <submittedName>
        <fullName evidence="3">DegT/DnrJ/EryC1/StrS family aminotransferase</fullName>
    </submittedName>
</protein>
<evidence type="ECO:0000256" key="1">
    <source>
        <dbReference type="ARBA" id="ARBA00037999"/>
    </source>
</evidence>
<reference evidence="3 4" key="1">
    <citation type="submission" date="2020-02" db="EMBL/GenBank/DDBJ databases">
        <authorList>
            <person name="Chen W.-M."/>
        </authorList>
    </citation>
    <scope>NUCLEOTIDE SEQUENCE [LARGE SCALE GENOMIC DNA]</scope>
    <source>
        <strain evidence="3 4">KDG-16</strain>
    </source>
</reference>
<accession>A0ABX0I4S9</accession>
<comment type="caution">
    <text evidence="3">The sequence shown here is derived from an EMBL/GenBank/DDBJ whole genome shotgun (WGS) entry which is preliminary data.</text>
</comment>
<dbReference type="RefSeq" id="WP_166076194.1">
    <property type="nucleotide sequence ID" value="NZ_JAAJBT010000002.1"/>
</dbReference>
<dbReference type="PIRSF" id="PIRSF000390">
    <property type="entry name" value="PLP_StrS"/>
    <property type="match status" value="1"/>
</dbReference>
<dbReference type="Gene3D" id="3.40.640.10">
    <property type="entry name" value="Type I PLP-dependent aspartate aminotransferase-like (Major domain)"/>
    <property type="match status" value="1"/>
</dbReference>
<dbReference type="Pfam" id="PF01041">
    <property type="entry name" value="DegT_DnrJ_EryC1"/>
    <property type="match status" value="1"/>
</dbReference>